<keyword evidence="3" id="KW-1185">Reference proteome</keyword>
<dbReference type="Gene3D" id="1.20.910.10">
    <property type="entry name" value="Heme oxygenase-like"/>
    <property type="match status" value="1"/>
</dbReference>
<dbReference type="AlphaFoldDB" id="A0A7X5ZRZ0"/>
<evidence type="ECO:0000256" key="1">
    <source>
        <dbReference type="SAM" id="MobiDB-lite"/>
    </source>
</evidence>
<proteinExistence type="predicted"/>
<organism evidence="2 3">
    <name type="scientific">Saccharomonospora amisosensis</name>
    <dbReference type="NCBI Taxonomy" id="1128677"/>
    <lineage>
        <taxon>Bacteria</taxon>
        <taxon>Bacillati</taxon>
        <taxon>Actinomycetota</taxon>
        <taxon>Actinomycetes</taxon>
        <taxon>Pseudonocardiales</taxon>
        <taxon>Pseudonocardiaceae</taxon>
        <taxon>Saccharomonospora</taxon>
    </lineage>
</organism>
<sequence length="348" mass="38364">MRNRTLTATPAAPGTEEEVSPALPLPRGPLSAAIVTALAGNPGARHRLPTDVTGSHAYGDDVQLALQICYELHYRGFAGVDPDWEWHPALLRTRAALEGRLLSALRADVSEGDEVEDVEGVLDDLLVEPVNGGGVSHWLRDEGTWWQLREYLVHRSIYHLKEADPHAWVIPRLRGQAKAALVAVEFDEFGGGRYERMHSRLYAELLASAGLHAGYLHYLEHVPPQAFAPVNLMSLFGLHRGLRGALVGHFAAAEITTAPSAMRIVRALERLGAPSGCLPFFTEHVEADAVHEQVVRREVIGDLLEREPWLAADVVFGVRATELLESHLAEHLLSHWRSGESSLRLPLR</sequence>
<comment type="caution">
    <text evidence="2">The sequence shown here is derived from an EMBL/GenBank/DDBJ whole genome shotgun (WGS) entry which is preliminary data.</text>
</comment>
<name>A0A7X5ZRZ0_9PSEU</name>
<dbReference type="EMBL" id="JAAOYM010000001">
    <property type="protein sequence ID" value="NIJ13389.1"/>
    <property type="molecule type" value="Genomic_DNA"/>
</dbReference>
<dbReference type="RefSeq" id="WP_167173128.1">
    <property type="nucleotide sequence ID" value="NZ_JAAOYM010000001.1"/>
</dbReference>
<accession>A0A7X5ZRZ0</accession>
<dbReference type="InterPro" id="IPR016084">
    <property type="entry name" value="Haem_Oase-like_multi-hlx"/>
</dbReference>
<protein>
    <recommendedName>
        <fullName evidence="4">Iron-containing redox enzyme</fullName>
    </recommendedName>
</protein>
<dbReference type="SMART" id="SM01236">
    <property type="entry name" value="Haem_oxygenase_2"/>
    <property type="match status" value="1"/>
</dbReference>
<dbReference type="Proteomes" id="UP000545493">
    <property type="component" value="Unassembled WGS sequence"/>
</dbReference>
<feature type="region of interest" description="Disordered" evidence="1">
    <location>
        <begin position="1"/>
        <end position="23"/>
    </location>
</feature>
<evidence type="ECO:0000313" key="3">
    <source>
        <dbReference type="Proteomes" id="UP000545493"/>
    </source>
</evidence>
<reference evidence="2 3" key="1">
    <citation type="submission" date="2020-03" db="EMBL/GenBank/DDBJ databases">
        <title>Sequencing the genomes of 1000 actinobacteria strains.</title>
        <authorList>
            <person name="Klenk H.-P."/>
        </authorList>
    </citation>
    <scope>NUCLEOTIDE SEQUENCE [LARGE SCALE GENOMIC DNA]</scope>
    <source>
        <strain evidence="2 3">DSM 45685</strain>
    </source>
</reference>
<dbReference type="SUPFAM" id="SSF48613">
    <property type="entry name" value="Heme oxygenase-like"/>
    <property type="match status" value="1"/>
</dbReference>
<evidence type="ECO:0008006" key="4">
    <source>
        <dbReference type="Google" id="ProtNLM"/>
    </source>
</evidence>
<dbReference type="Pfam" id="PF14518">
    <property type="entry name" value="Haem_oxygenas_2"/>
    <property type="match status" value="1"/>
</dbReference>
<evidence type="ECO:0000313" key="2">
    <source>
        <dbReference type="EMBL" id="NIJ13389.1"/>
    </source>
</evidence>
<gene>
    <name evidence="2" type="ORF">FHU38_003733</name>
</gene>